<feature type="compositionally biased region" description="Polar residues" evidence="1">
    <location>
        <begin position="110"/>
        <end position="123"/>
    </location>
</feature>
<accession>A0AAW2HZ10</accession>
<feature type="region of interest" description="Disordered" evidence="1">
    <location>
        <begin position="101"/>
        <end position="123"/>
    </location>
</feature>
<organism evidence="2">
    <name type="scientific">Menopon gallinae</name>
    <name type="common">poultry shaft louse</name>
    <dbReference type="NCBI Taxonomy" id="328185"/>
    <lineage>
        <taxon>Eukaryota</taxon>
        <taxon>Metazoa</taxon>
        <taxon>Ecdysozoa</taxon>
        <taxon>Arthropoda</taxon>
        <taxon>Hexapoda</taxon>
        <taxon>Insecta</taxon>
        <taxon>Pterygota</taxon>
        <taxon>Neoptera</taxon>
        <taxon>Paraneoptera</taxon>
        <taxon>Psocodea</taxon>
        <taxon>Troctomorpha</taxon>
        <taxon>Phthiraptera</taxon>
        <taxon>Amblycera</taxon>
        <taxon>Menoponidae</taxon>
        <taxon>Menopon</taxon>
    </lineage>
</organism>
<feature type="compositionally biased region" description="Polar residues" evidence="1">
    <location>
        <begin position="8"/>
        <end position="17"/>
    </location>
</feature>
<reference evidence="2" key="1">
    <citation type="journal article" date="2024" name="Gigascience">
        <title>Chromosome-level genome of the poultry shaft louse Menopon gallinae provides insight into the host-switching and adaptive evolution of parasitic lice.</title>
        <authorList>
            <person name="Xu Y."/>
            <person name="Ma L."/>
            <person name="Liu S."/>
            <person name="Liang Y."/>
            <person name="Liu Q."/>
            <person name="He Z."/>
            <person name="Tian L."/>
            <person name="Duan Y."/>
            <person name="Cai W."/>
            <person name="Li H."/>
            <person name="Song F."/>
        </authorList>
    </citation>
    <scope>NUCLEOTIDE SEQUENCE</scope>
    <source>
        <strain evidence="2">Cailab_2023a</strain>
    </source>
</reference>
<sequence length="123" mass="13875">MHPFNRLTHCTSPYKTCSSRRKDRSNGKNTDRQSDIDEDDCGQHDVQRVSCNNGKAPRSSEQSIPVINVSSENECKSPRKSNDILKAKEKALLSNSSIRWTDNSERLGPNKNNIIKESLKSSQ</sequence>
<feature type="compositionally biased region" description="Polar residues" evidence="1">
    <location>
        <begin position="49"/>
        <end position="72"/>
    </location>
</feature>
<feature type="compositionally biased region" description="Basic and acidic residues" evidence="1">
    <location>
        <begin position="73"/>
        <end position="82"/>
    </location>
</feature>
<dbReference type="EMBL" id="JARGDH010000002">
    <property type="protein sequence ID" value="KAL0275034.1"/>
    <property type="molecule type" value="Genomic_DNA"/>
</dbReference>
<dbReference type="AlphaFoldDB" id="A0AAW2HZ10"/>
<protein>
    <submittedName>
        <fullName evidence="2">Uncharacterized protein</fullName>
    </submittedName>
</protein>
<name>A0AAW2HZ10_9NEOP</name>
<proteinExistence type="predicted"/>
<feature type="region of interest" description="Disordered" evidence="1">
    <location>
        <begin position="1"/>
        <end position="82"/>
    </location>
</feature>
<comment type="caution">
    <text evidence="2">The sequence shown here is derived from an EMBL/GenBank/DDBJ whole genome shotgun (WGS) entry which is preliminary data.</text>
</comment>
<gene>
    <name evidence="2" type="ORF">PYX00_003022</name>
</gene>
<feature type="compositionally biased region" description="Basic and acidic residues" evidence="1">
    <location>
        <begin position="24"/>
        <end position="47"/>
    </location>
</feature>
<evidence type="ECO:0000256" key="1">
    <source>
        <dbReference type="SAM" id="MobiDB-lite"/>
    </source>
</evidence>
<evidence type="ECO:0000313" key="2">
    <source>
        <dbReference type="EMBL" id="KAL0275034.1"/>
    </source>
</evidence>